<reference evidence="1 2" key="1">
    <citation type="submission" date="2020-02" db="EMBL/GenBank/DDBJ databases">
        <title>Broccoli isolated Pseudomonas sp.</title>
        <authorList>
            <person name="Fujikawa T."/>
            <person name="Sawada H."/>
        </authorList>
    </citation>
    <scope>NUCLEOTIDE SEQUENCE [LARGE SCALE GENOMIC DNA]</scope>
    <source>
        <strain evidence="1 2">JCM 32154</strain>
    </source>
</reference>
<sequence>MIDNPIGWVGTVMNNVCRYVRSIARIALCGLGVMAAGHAMAQKCTIRLSESNMNFGRIIAPGSNARQPTGHLYTLGSRSIGLSANCPTAATPMLVLRGETYADHFKFAQSGHVRVRLSNAMLDGRRVDLARADSGAAAPDSYASSIEAVPGDSVIPISEGAPALGSVLSLQVEIRPLVPITELRTRDTKTLEAHLAFQVQHF</sequence>
<dbReference type="Proteomes" id="UP000471751">
    <property type="component" value="Unassembled WGS sequence"/>
</dbReference>
<evidence type="ECO:0000313" key="1">
    <source>
        <dbReference type="EMBL" id="NES12040.1"/>
    </source>
</evidence>
<proteinExistence type="predicted"/>
<protein>
    <recommendedName>
        <fullName evidence="3">DUF1120 domain-containing protein</fullName>
    </recommendedName>
</protein>
<comment type="caution">
    <text evidence="1">The sequence shown here is derived from an EMBL/GenBank/DDBJ whole genome shotgun (WGS) entry which is preliminary data.</text>
</comment>
<keyword evidence="2" id="KW-1185">Reference proteome</keyword>
<gene>
    <name evidence="1" type="ORF">G3O07_23670</name>
</gene>
<dbReference type="EMBL" id="JAAHBT010000418">
    <property type="protein sequence ID" value="NES12040.1"/>
    <property type="molecule type" value="Genomic_DNA"/>
</dbReference>
<accession>A0A6I5RWL8</accession>
<evidence type="ECO:0008006" key="3">
    <source>
        <dbReference type="Google" id="ProtNLM"/>
    </source>
</evidence>
<evidence type="ECO:0000313" key="2">
    <source>
        <dbReference type="Proteomes" id="UP000471751"/>
    </source>
</evidence>
<name>A0A6I5RWL8_9PSED</name>
<dbReference type="AlphaFoldDB" id="A0A6I5RWL8"/>
<organism evidence="1 2">
    <name type="scientific">Pseudomonas laurentiana</name>
    <dbReference type="NCBI Taxonomy" id="2364649"/>
    <lineage>
        <taxon>Bacteria</taxon>
        <taxon>Pseudomonadati</taxon>
        <taxon>Pseudomonadota</taxon>
        <taxon>Gammaproteobacteria</taxon>
        <taxon>Pseudomonadales</taxon>
        <taxon>Pseudomonadaceae</taxon>
        <taxon>Pseudomonas</taxon>
    </lineage>
</organism>